<reference evidence="5" key="1">
    <citation type="journal article" date="2019" name="Int. J. Syst. Evol. Microbiol.">
        <title>The Global Catalogue of Microorganisms (GCM) 10K type strain sequencing project: providing services to taxonomists for standard genome sequencing and annotation.</title>
        <authorList>
            <consortium name="The Broad Institute Genomics Platform"/>
            <consortium name="The Broad Institute Genome Sequencing Center for Infectious Disease"/>
            <person name="Wu L."/>
            <person name="Ma J."/>
        </authorList>
    </citation>
    <scope>NUCLEOTIDE SEQUENCE [LARGE SCALE GENOMIC DNA]</scope>
    <source>
        <strain evidence="5">CGMCC 1.15772</strain>
    </source>
</reference>
<evidence type="ECO:0000259" key="3">
    <source>
        <dbReference type="PROSITE" id="PS50093"/>
    </source>
</evidence>
<feature type="domain" description="PKD" evidence="3">
    <location>
        <begin position="154"/>
        <end position="206"/>
    </location>
</feature>
<dbReference type="InterPro" id="IPR000601">
    <property type="entry name" value="PKD_dom"/>
</dbReference>
<dbReference type="Proteomes" id="UP001596507">
    <property type="component" value="Unassembled WGS sequence"/>
</dbReference>
<keyword evidence="5" id="KW-1185">Reference proteome</keyword>
<protein>
    <recommendedName>
        <fullName evidence="3">PKD domain-containing protein</fullName>
    </recommendedName>
</protein>
<evidence type="ECO:0000256" key="2">
    <source>
        <dbReference type="SAM" id="SignalP"/>
    </source>
</evidence>
<dbReference type="EMBL" id="JBHTBE010000001">
    <property type="protein sequence ID" value="MFC7269020.1"/>
    <property type="molecule type" value="Genomic_DNA"/>
</dbReference>
<keyword evidence="2" id="KW-0732">Signal</keyword>
<feature type="compositionally biased region" description="Low complexity" evidence="1">
    <location>
        <begin position="32"/>
        <end position="43"/>
    </location>
</feature>
<evidence type="ECO:0000313" key="4">
    <source>
        <dbReference type="EMBL" id="MFC7269020.1"/>
    </source>
</evidence>
<gene>
    <name evidence="4" type="ORF">ACFQRL_08635</name>
</gene>
<evidence type="ECO:0000256" key="1">
    <source>
        <dbReference type="SAM" id="MobiDB-lite"/>
    </source>
</evidence>
<sequence>MRLAVALLLASVALVSPPIVHDQACTPLESATTGCATTTNTGTQLDISGSETRPGGDPDGGSGAPPVVTQPVVDPDYEDTCEDSLLGCRAQYAVDAPPDVTLEDLASFVPDRPTLVGEPEGFGVVGMPTNLVAAASEQHLTGEILDWPVTVRFTPVAFVFAHGDGTSARSASGGSSWQALGQGQLTPTATSHVYRERGTYTASVTVEFAPYVDFGGGWVRVPGVVTATTGGYGIRVVELHTALVDKTCLENPTGPGC</sequence>
<proteinExistence type="predicted"/>
<name>A0ABW2HHR5_9MICO</name>
<feature type="signal peptide" evidence="2">
    <location>
        <begin position="1"/>
        <end position="22"/>
    </location>
</feature>
<dbReference type="RefSeq" id="WP_262873886.1">
    <property type="nucleotide sequence ID" value="NZ_BAABKW010000002.1"/>
</dbReference>
<accession>A0ABW2HHR5</accession>
<feature type="region of interest" description="Disordered" evidence="1">
    <location>
        <begin position="32"/>
        <end position="68"/>
    </location>
</feature>
<evidence type="ECO:0000313" key="5">
    <source>
        <dbReference type="Proteomes" id="UP001596507"/>
    </source>
</evidence>
<organism evidence="4 5">
    <name type="scientific">Microbacterium fluvii</name>
    <dbReference type="NCBI Taxonomy" id="415215"/>
    <lineage>
        <taxon>Bacteria</taxon>
        <taxon>Bacillati</taxon>
        <taxon>Actinomycetota</taxon>
        <taxon>Actinomycetes</taxon>
        <taxon>Micrococcales</taxon>
        <taxon>Microbacteriaceae</taxon>
        <taxon>Microbacterium</taxon>
    </lineage>
</organism>
<feature type="chain" id="PRO_5045299622" description="PKD domain-containing protein" evidence="2">
    <location>
        <begin position="23"/>
        <end position="257"/>
    </location>
</feature>
<comment type="caution">
    <text evidence="4">The sequence shown here is derived from an EMBL/GenBank/DDBJ whole genome shotgun (WGS) entry which is preliminary data.</text>
</comment>
<dbReference type="PROSITE" id="PS50093">
    <property type="entry name" value="PKD"/>
    <property type="match status" value="1"/>
</dbReference>